<accession>A0AAE1E7V1</accession>
<protein>
    <submittedName>
        <fullName evidence="2">Uncharacterized protein</fullName>
    </submittedName>
</protein>
<feature type="region of interest" description="Disordered" evidence="1">
    <location>
        <begin position="45"/>
        <end position="72"/>
    </location>
</feature>
<feature type="region of interest" description="Disordered" evidence="1">
    <location>
        <begin position="1"/>
        <end position="22"/>
    </location>
</feature>
<organism evidence="2 3">
    <name type="scientific">Elysia crispata</name>
    <name type="common">lettuce slug</name>
    <dbReference type="NCBI Taxonomy" id="231223"/>
    <lineage>
        <taxon>Eukaryota</taxon>
        <taxon>Metazoa</taxon>
        <taxon>Spiralia</taxon>
        <taxon>Lophotrochozoa</taxon>
        <taxon>Mollusca</taxon>
        <taxon>Gastropoda</taxon>
        <taxon>Heterobranchia</taxon>
        <taxon>Euthyneura</taxon>
        <taxon>Panpulmonata</taxon>
        <taxon>Sacoglossa</taxon>
        <taxon>Placobranchoidea</taxon>
        <taxon>Plakobranchidae</taxon>
        <taxon>Elysia</taxon>
    </lineage>
</organism>
<proteinExistence type="predicted"/>
<reference evidence="2" key="1">
    <citation type="journal article" date="2023" name="G3 (Bethesda)">
        <title>A reference genome for the long-term kleptoplast-retaining sea slug Elysia crispata morphotype clarki.</title>
        <authorList>
            <person name="Eastman K.E."/>
            <person name="Pendleton A.L."/>
            <person name="Shaikh M.A."/>
            <person name="Suttiyut T."/>
            <person name="Ogas R."/>
            <person name="Tomko P."/>
            <person name="Gavelis G."/>
            <person name="Widhalm J.R."/>
            <person name="Wisecaver J.H."/>
        </authorList>
    </citation>
    <scope>NUCLEOTIDE SEQUENCE</scope>
    <source>
        <strain evidence="2">ECLA1</strain>
    </source>
</reference>
<name>A0AAE1E7V1_9GAST</name>
<comment type="caution">
    <text evidence="2">The sequence shown here is derived from an EMBL/GenBank/DDBJ whole genome shotgun (WGS) entry which is preliminary data.</text>
</comment>
<dbReference type="Proteomes" id="UP001283361">
    <property type="component" value="Unassembled WGS sequence"/>
</dbReference>
<dbReference type="AlphaFoldDB" id="A0AAE1E7V1"/>
<evidence type="ECO:0000313" key="3">
    <source>
        <dbReference type="Proteomes" id="UP001283361"/>
    </source>
</evidence>
<sequence length="72" mass="7709">MLTGSRAGAVCSSVSSPSLPPPYLHTPLIPGQSPFTIMLLCAVDPSPPPTRSSRDTCREIRSNQARISHRHA</sequence>
<gene>
    <name evidence="2" type="ORF">RRG08_037489</name>
</gene>
<evidence type="ECO:0000256" key="1">
    <source>
        <dbReference type="SAM" id="MobiDB-lite"/>
    </source>
</evidence>
<keyword evidence="3" id="KW-1185">Reference proteome</keyword>
<feature type="compositionally biased region" description="Basic and acidic residues" evidence="1">
    <location>
        <begin position="52"/>
        <end position="61"/>
    </location>
</feature>
<dbReference type="EMBL" id="JAWDGP010000851">
    <property type="protein sequence ID" value="KAK3796725.1"/>
    <property type="molecule type" value="Genomic_DNA"/>
</dbReference>
<evidence type="ECO:0000313" key="2">
    <source>
        <dbReference type="EMBL" id="KAK3796725.1"/>
    </source>
</evidence>